<name>A0A1I0T039_9GAMM</name>
<reference evidence="3 10" key="1">
    <citation type="submission" date="2019-12" db="EMBL/GenBank/DDBJ databases">
        <title>complete genome sequences of Pseudomonas otitidis str. WP8-S17-CRE-03 isolated from wastewater treatment plant effluent.</title>
        <authorList>
            <person name="Sekizuka T."/>
            <person name="Itokawa K."/>
            <person name="Yatsu K."/>
            <person name="Inamine Y."/>
            <person name="Kuroda M."/>
        </authorList>
    </citation>
    <scope>NUCLEOTIDE SEQUENCE [LARGE SCALE GENOMIC DNA]</scope>
    <source>
        <strain evidence="3 10">WP8-S17-CRE-03</strain>
    </source>
</reference>
<dbReference type="EMBL" id="AP022642">
    <property type="protein sequence ID" value="BCA29382.1"/>
    <property type="molecule type" value="Genomic_DNA"/>
</dbReference>
<protein>
    <submittedName>
        <fullName evidence="5">I78 family peptidase inhibitor</fullName>
    </submittedName>
    <submittedName>
        <fullName evidence="4">Lipoprotein</fullName>
    </submittedName>
</protein>
<proteinExistence type="predicted"/>
<evidence type="ECO:0000313" key="9">
    <source>
        <dbReference type="Proteomes" id="UP000501237"/>
    </source>
</evidence>
<evidence type="ECO:0000313" key="4">
    <source>
        <dbReference type="EMBL" id="BCA29382.1"/>
    </source>
</evidence>
<evidence type="ECO:0000313" key="11">
    <source>
        <dbReference type="Proteomes" id="UP001273935"/>
    </source>
</evidence>
<dbReference type="STRING" id="319939.SAMN05216263_102254"/>
<dbReference type="PANTHER" id="PTHR39600">
    <property type="entry name" value="PEPTIDASE INHIBITOR I78 FAMILY PROTEIN"/>
    <property type="match status" value="1"/>
</dbReference>
<dbReference type="EMBL" id="WTFN01000069">
    <property type="protein sequence ID" value="MWK58789.1"/>
    <property type="molecule type" value="Genomic_DNA"/>
</dbReference>
<dbReference type="EMBL" id="JAWJUL010000021">
    <property type="protein sequence ID" value="MDV3439297.1"/>
    <property type="molecule type" value="Genomic_DNA"/>
</dbReference>
<dbReference type="Proteomes" id="UP000515591">
    <property type="component" value="Chromosome"/>
</dbReference>
<feature type="region of interest" description="Disordered" evidence="1">
    <location>
        <begin position="21"/>
        <end position="52"/>
    </location>
</feature>
<evidence type="ECO:0000313" key="8">
    <source>
        <dbReference type="Proteomes" id="UP000461288"/>
    </source>
</evidence>
<dbReference type="RefSeq" id="WP_044407066.1">
    <property type="nucleotide sequence ID" value="NZ_AP022213.1"/>
</dbReference>
<evidence type="ECO:0000256" key="1">
    <source>
        <dbReference type="SAM" id="MobiDB-lite"/>
    </source>
</evidence>
<sequence length="114" mass="11585">MSRTSITLGLALAAALLAGCSSTSAPTDKPAETKAAPATTQADPTTDGRCSSAPARALIGQAATPERVEEARRAAGAADVRVLKPGSVMTLEYNSRRLNLDTDDANLIKGVSCG</sequence>
<evidence type="ECO:0000313" key="6">
    <source>
        <dbReference type="EMBL" id="MDV3439297.1"/>
    </source>
</evidence>
<organism evidence="7 8">
    <name type="scientific">Metapseudomonas otitidis</name>
    <dbReference type="NCBI Taxonomy" id="319939"/>
    <lineage>
        <taxon>Bacteria</taxon>
        <taxon>Pseudomonadati</taxon>
        <taxon>Pseudomonadota</taxon>
        <taxon>Gammaproteobacteria</taxon>
        <taxon>Pseudomonadales</taxon>
        <taxon>Pseudomonadaceae</taxon>
        <taxon>Metapseudomonas</taxon>
    </lineage>
</organism>
<dbReference type="Gene3D" id="3.30.10.10">
    <property type="entry name" value="Trypsin Inhibitor V, subunit A"/>
    <property type="match status" value="1"/>
</dbReference>
<dbReference type="Proteomes" id="UP001273935">
    <property type="component" value="Unassembled WGS sequence"/>
</dbReference>
<dbReference type="Proteomes" id="UP000461288">
    <property type="component" value="Unassembled WGS sequence"/>
</dbReference>
<keyword evidence="11" id="KW-1185">Reference proteome</keyword>
<dbReference type="GeneID" id="57398576"/>
<dbReference type="Pfam" id="PF11720">
    <property type="entry name" value="Inhibitor_I78"/>
    <property type="match status" value="1"/>
</dbReference>
<reference evidence="7 8" key="2">
    <citation type="submission" date="2019-12" db="EMBL/GenBank/DDBJ databases">
        <title>Draft genome sequence of Pseudomonas otitidis recovered from a chicken carcass.</title>
        <authorList>
            <person name="Vieira T.R."/>
            <person name="Oliviera E.F.C."/>
            <person name="Silva N.M.V."/>
            <person name="Sambrano G.E."/>
            <person name="Cibulski S.P."/>
            <person name="Cardoso M.R.I."/>
        </authorList>
    </citation>
    <scope>NUCLEOTIDE SEQUENCE [LARGE SCALE GENOMIC DNA]</scope>
    <source>
        <strain evidence="7 8">25_K</strain>
    </source>
</reference>
<gene>
    <name evidence="7" type="ORF">GO594_22630</name>
    <name evidence="4" type="ORF">PtoMrB4_33590</name>
    <name evidence="5" type="ORF">R0G64_07615</name>
    <name evidence="6" type="ORF">R0G64_07620</name>
    <name evidence="3" type="ORF">WP8S17C03_33270</name>
</gene>
<dbReference type="PROSITE" id="PS51257">
    <property type="entry name" value="PROKAR_LIPOPROTEIN"/>
    <property type="match status" value="1"/>
</dbReference>
<keyword evidence="2" id="KW-0732">Signal</keyword>
<dbReference type="EMBL" id="AP022213">
    <property type="protein sequence ID" value="BBT17278.1"/>
    <property type="molecule type" value="Genomic_DNA"/>
</dbReference>
<evidence type="ECO:0000313" key="7">
    <source>
        <dbReference type="EMBL" id="MWK58789.1"/>
    </source>
</evidence>
<dbReference type="EMBL" id="JAWJUL010000021">
    <property type="protein sequence ID" value="MDV3439296.1"/>
    <property type="molecule type" value="Genomic_DNA"/>
</dbReference>
<dbReference type="PANTHER" id="PTHR39600:SF1">
    <property type="entry name" value="PEPTIDASE INHIBITOR I78 FAMILY PROTEIN"/>
    <property type="match status" value="1"/>
</dbReference>
<evidence type="ECO:0000256" key="2">
    <source>
        <dbReference type="SAM" id="SignalP"/>
    </source>
</evidence>
<evidence type="ECO:0000313" key="10">
    <source>
        <dbReference type="Proteomes" id="UP000515591"/>
    </source>
</evidence>
<keyword evidence="4" id="KW-0449">Lipoprotein</keyword>
<evidence type="ECO:0000313" key="5">
    <source>
        <dbReference type="EMBL" id="MDV3439296.1"/>
    </source>
</evidence>
<dbReference type="Proteomes" id="UP000501237">
    <property type="component" value="Chromosome"/>
</dbReference>
<dbReference type="AlphaFoldDB" id="A0A1I0T039"/>
<accession>A0A1I0T039</accession>
<reference evidence="4 9" key="3">
    <citation type="journal article" date="2020" name="Microbiol. Resour. Announc.">
        <title>Complete genome sequence of Pseudomonas otitidis strain MrB4, isolated from Lake Biwa in Japan.</title>
        <authorList>
            <person name="Miyazaki K."/>
            <person name="Hase E."/>
            <person name="Maruya T."/>
        </authorList>
    </citation>
    <scope>NUCLEOTIDE SEQUENCE [LARGE SCALE GENOMIC DNA]</scope>
    <source>
        <strain evidence="4 9">MrB4</strain>
    </source>
</reference>
<evidence type="ECO:0000313" key="3">
    <source>
        <dbReference type="EMBL" id="BBT17278.1"/>
    </source>
</evidence>
<dbReference type="InterPro" id="IPR021719">
    <property type="entry name" value="Prot_inh_I78"/>
</dbReference>
<feature type="chain" id="PRO_5044559296" evidence="2">
    <location>
        <begin position="26"/>
        <end position="114"/>
    </location>
</feature>
<feature type="compositionally biased region" description="Low complexity" evidence="1">
    <location>
        <begin position="21"/>
        <end position="47"/>
    </location>
</feature>
<reference evidence="5 11" key="4">
    <citation type="submission" date="2023-10" db="EMBL/GenBank/DDBJ databases">
        <title>Pseudomonas otitidis isolated from a paediatric patient with cystic fibrosis in Chile.</title>
        <authorList>
            <person name="Amsteins-Romero L."/>
            <person name="Opazo-Capurro A."/>
            <person name="Matus-Kohler M."/>
            <person name="Gonzalez-Rocha G."/>
        </authorList>
    </citation>
    <scope>NUCLEOTIDE SEQUENCE [LARGE SCALE GENOMIC DNA]</scope>
    <source>
        <strain evidence="5 11">P-714</strain>
    </source>
</reference>
<feature type="signal peptide" evidence="2">
    <location>
        <begin position="1"/>
        <end position="25"/>
    </location>
</feature>
<dbReference type="KEGG" id="poj:PtoMrB4_33590"/>